<dbReference type="Proteomes" id="UP000298061">
    <property type="component" value="Unassembled WGS sequence"/>
</dbReference>
<evidence type="ECO:0000313" key="5">
    <source>
        <dbReference type="EMBL" id="TFY82584.1"/>
    </source>
</evidence>
<evidence type="ECO:0000256" key="3">
    <source>
        <dbReference type="RuleBase" id="RU361235"/>
    </source>
</evidence>
<feature type="domain" description="Carboxylesterase type B" evidence="4">
    <location>
        <begin position="2"/>
        <end position="327"/>
    </location>
</feature>
<dbReference type="PANTHER" id="PTHR11559">
    <property type="entry name" value="CARBOXYLESTERASE"/>
    <property type="match status" value="1"/>
</dbReference>
<dbReference type="InterPro" id="IPR019826">
    <property type="entry name" value="Carboxylesterase_B_AS"/>
</dbReference>
<dbReference type="PROSITE" id="PS00122">
    <property type="entry name" value="CARBOXYLESTERASE_B_1"/>
    <property type="match status" value="1"/>
</dbReference>
<evidence type="ECO:0000259" key="4">
    <source>
        <dbReference type="Pfam" id="PF00135"/>
    </source>
</evidence>
<evidence type="ECO:0000256" key="1">
    <source>
        <dbReference type="ARBA" id="ARBA00005964"/>
    </source>
</evidence>
<dbReference type="GO" id="GO:0016787">
    <property type="term" value="F:hydrolase activity"/>
    <property type="evidence" value="ECO:0007669"/>
    <property type="project" value="UniProtKB-KW"/>
</dbReference>
<dbReference type="EC" id="3.1.1.-" evidence="3"/>
<evidence type="ECO:0000256" key="2">
    <source>
        <dbReference type="ARBA" id="ARBA00022801"/>
    </source>
</evidence>
<dbReference type="InterPro" id="IPR050309">
    <property type="entry name" value="Type-B_Carboxylest/Lipase"/>
</dbReference>
<dbReference type="OrthoDB" id="408631at2759"/>
<protein>
    <recommendedName>
        <fullName evidence="3">Carboxylic ester hydrolase</fullName>
        <ecNumber evidence="3">3.1.1.-</ecNumber>
    </recommendedName>
</protein>
<dbReference type="InterPro" id="IPR029058">
    <property type="entry name" value="AB_hydrolase_fold"/>
</dbReference>
<keyword evidence="2 3" id="KW-0378">Hydrolase</keyword>
<comment type="similarity">
    <text evidence="1 3">Belongs to the type-B carboxylesterase/lipase family.</text>
</comment>
<dbReference type="STRING" id="135208.A0A4Z0A8J1"/>
<accession>A0A4Z0A8J1</accession>
<comment type="caution">
    <text evidence="5">The sequence shown here is derived from an EMBL/GenBank/DDBJ whole genome shotgun (WGS) entry which is preliminary data.</text>
</comment>
<name>A0A4Z0A8J1_9AGAM</name>
<proteinExistence type="inferred from homology"/>
<reference evidence="5 6" key="1">
    <citation type="submission" date="2019-02" db="EMBL/GenBank/DDBJ databases">
        <title>Genome sequencing of the rare red list fungi Hericium alpestre (H. flagellum).</title>
        <authorList>
            <person name="Buettner E."/>
            <person name="Kellner H."/>
        </authorList>
    </citation>
    <scope>NUCLEOTIDE SEQUENCE [LARGE SCALE GENOMIC DNA]</scope>
    <source>
        <strain evidence="5 6">DSM 108284</strain>
    </source>
</reference>
<dbReference type="InterPro" id="IPR002018">
    <property type="entry name" value="CarbesteraseB"/>
</dbReference>
<gene>
    <name evidence="5" type="ORF">EWM64_g1422</name>
</gene>
<dbReference type="SUPFAM" id="SSF53474">
    <property type="entry name" value="alpha/beta-Hydrolases"/>
    <property type="match status" value="1"/>
</dbReference>
<dbReference type="EMBL" id="SFCI01000095">
    <property type="protein sequence ID" value="TFY82584.1"/>
    <property type="molecule type" value="Genomic_DNA"/>
</dbReference>
<sequence>MQDIRAALEFVQDNIAAFGGDPAKVTVWGQSAGGGVVETQIVYPSSRDLFRGAIMDSSIGPFKTSPVPSTYDKPGMPYDRLVKTVNCPTGPASFACLQKVPIATLMNASNAMIQATLNDQLWQPTVGPPGSFIDELSSKRIASGNFLHIPLIGGSNLNDGSRFAGTLAHRNLTGAAQDAALAQFALDGLIDASRVTNDTLARLVEVYPPNDPALSAPFNTSDSLFDRGSAFYGDNGYFAPRRRLFQAAKGLQDLWGYFFAEFLPGEDRMLGVQHGSELRLLFGPAPGEVEEDFANTLLDFYLNFINDLNPGPTWSKFITGNEQVLQMIRGNLTMIPDGVFRCD</sequence>
<keyword evidence="6" id="KW-1185">Reference proteome</keyword>
<evidence type="ECO:0000313" key="6">
    <source>
        <dbReference type="Proteomes" id="UP000298061"/>
    </source>
</evidence>
<dbReference type="AlphaFoldDB" id="A0A4Z0A8J1"/>
<dbReference type="Pfam" id="PF00135">
    <property type="entry name" value="COesterase"/>
    <property type="match status" value="1"/>
</dbReference>
<dbReference type="Gene3D" id="3.40.50.1820">
    <property type="entry name" value="alpha/beta hydrolase"/>
    <property type="match status" value="1"/>
</dbReference>
<organism evidence="5 6">
    <name type="scientific">Hericium alpestre</name>
    <dbReference type="NCBI Taxonomy" id="135208"/>
    <lineage>
        <taxon>Eukaryota</taxon>
        <taxon>Fungi</taxon>
        <taxon>Dikarya</taxon>
        <taxon>Basidiomycota</taxon>
        <taxon>Agaricomycotina</taxon>
        <taxon>Agaricomycetes</taxon>
        <taxon>Russulales</taxon>
        <taxon>Hericiaceae</taxon>
        <taxon>Hericium</taxon>
    </lineage>
</organism>